<name>A0A1G2JBW8_9BACT</name>
<dbReference type="EMBL" id="MHPP01000015">
    <property type="protein sequence ID" value="OGZ84507.1"/>
    <property type="molecule type" value="Genomic_DNA"/>
</dbReference>
<feature type="domain" description="Transcription factor zinc-finger" evidence="1">
    <location>
        <begin position="85"/>
        <end position="125"/>
    </location>
</feature>
<evidence type="ECO:0000313" key="2">
    <source>
        <dbReference type="EMBL" id="OGZ84507.1"/>
    </source>
</evidence>
<evidence type="ECO:0000259" key="1">
    <source>
        <dbReference type="Pfam" id="PF13453"/>
    </source>
</evidence>
<comment type="caution">
    <text evidence="2">The sequence shown here is derived from an EMBL/GenBank/DDBJ whole genome shotgun (WGS) entry which is preliminary data.</text>
</comment>
<dbReference type="AlphaFoldDB" id="A0A1G2JBW8"/>
<reference evidence="2 3" key="1">
    <citation type="journal article" date="2016" name="Nat. Commun.">
        <title>Thousands of microbial genomes shed light on interconnected biogeochemical processes in an aquifer system.</title>
        <authorList>
            <person name="Anantharaman K."/>
            <person name="Brown C.T."/>
            <person name="Hug L.A."/>
            <person name="Sharon I."/>
            <person name="Castelle C.J."/>
            <person name="Probst A.J."/>
            <person name="Thomas B.C."/>
            <person name="Singh A."/>
            <person name="Wilkins M.J."/>
            <person name="Karaoz U."/>
            <person name="Brodie E.L."/>
            <person name="Williams K.H."/>
            <person name="Hubbard S.S."/>
            <person name="Banfield J.F."/>
        </authorList>
    </citation>
    <scope>NUCLEOTIDE SEQUENCE [LARGE SCALE GENOMIC DNA]</scope>
</reference>
<sequence length="191" mass="22687">MQKLVFDDNFGYSKGMQCPNDNENLEKVLFHNVEVDYCPKCLGIWFDGDEFALAKNDKDKNLNWLDIDLWRDKSKFKVMRISKFCPICRVGLVEINYDESKTKVDFCKKCNGVWLDRGEFKQIINYLKNKSDYEILHKYSKNIVSELWEVFSGPEQFKSELEDFLTLLKLFNYKFIVQHPALKDLIEKLPK</sequence>
<dbReference type="Pfam" id="PF13453">
    <property type="entry name" value="Zn_ribbon_TFIIB"/>
    <property type="match status" value="2"/>
</dbReference>
<dbReference type="Proteomes" id="UP000177751">
    <property type="component" value="Unassembled WGS sequence"/>
</dbReference>
<dbReference type="STRING" id="1802229.A2401_01740"/>
<protein>
    <recommendedName>
        <fullName evidence="1">Transcription factor zinc-finger domain-containing protein</fullName>
    </recommendedName>
</protein>
<dbReference type="InterPro" id="IPR027392">
    <property type="entry name" value="TF_Znf"/>
</dbReference>
<proteinExistence type="predicted"/>
<feature type="domain" description="Transcription factor zinc-finger" evidence="1">
    <location>
        <begin position="17"/>
        <end position="51"/>
    </location>
</feature>
<evidence type="ECO:0000313" key="3">
    <source>
        <dbReference type="Proteomes" id="UP000177751"/>
    </source>
</evidence>
<gene>
    <name evidence="2" type="ORF">A2401_01740</name>
</gene>
<organism evidence="2 3">
    <name type="scientific">Candidatus Staskawiczbacteria bacterium RIFOXYC1_FULL_38_18</name>
    <dbReference type="NCBI Taxonomy" id="1802229"/>
    <lineage>
        <taxon>Bacteria</taxon>
        <taxon>Candidatus Staskawicziibacteriota</taxon>
    </lineage>
</organism>
<accession>A0A1G2JBW8</accession>